<evidence type="ECO:0000256" key="7">
    <source>
        <dbReference type="ARBA" id="ARBA00023195"/>
    </source>
</evidence>
<evidence type="ECO:0000256" key="2">
    <source>
        <dbReference type="ARBA" id="ARBA00016082"/>
    </source>
</evidence>
<organism evidence="10">
    <name type="scientific">uncultured Caudovirales phage</name>
    <dbReference type="NCBI Taxonomy" id="2100421"/>
    <lineage>
        <taxon>Viruses</taxon>
        <taxon>Duplodnaviria</taxon>
        <taxon>Heunggongvirae</taxon>
        <taxon>Uroviricota</taxon>
        <taxon>Caudoviricetes</taxon>
        <taxon>Peduoviridae</taxon>
        <taxon>Maltschvirus</taxon>
        <taxon>Maltschvirus maltsch</taxon>
    </lineage>
</organism>
<name>A0A6J5QSI7_9CAUD</name>
<protein>
    <recommendedName>
        <fullName evidence="2">Integrase</fullName>
    </recommendedName>
</protein>
<dbReference type="PANTHER" id="PTHR30349:SF64">
    <property type="entry name" value="PROPHAGE INTEGRASE INTD-RELATED"/>
    <property type="match status" value="1"/>
</dbReference>
<keyword evidence="7" id="KW-1179">Viral genome integration</keyword>
<dbReference type="PANTHER" id="PTHR30349">
    <property type="entry name" value="PHAGE INTEGRASE-RELATED"/>
    <property type="match status" value="1"/>
</dbReference>
<gene>
    <name evidence="10" type="ORF">UFOVP1124_3</name>
</gene>
<accession>A0A6J5QSI7</accession>
<dbReference type="SUPFAM" id="SSF56349">
    <property type="entry name" value="DNA breaking-rejoining enzymes"/>
    <property type="match status" value="1"/>
</dbReference>
<feature type="region of interest" description="Disordered" evidence="8">
    <location>
        <begin position="291"/>
        <end position="320"/>
    </location>
</feature>
<evidence type="ECO:0000256" key="3">
    <source>
        <dbReference type="ARBA" id="ARBA00022679"/>
    </source>
</evidence>
<dbReference type="GO" id="GO:0006310">
    <property type="term" value="P:DNA recombination"/>
    <property type="evidence" value="ECO:0007669"/>
    <property type="project" value="UniProtKB-KW"/>
</dbReference>
<keyword evidence="4" id="KW-0378">Hydrolase</keyword>
<evidence type="ECO:0000313" key="10">
    <source>
        <dbReference type="EMBL" id="CAB4184381.1"/>
    </source>
</evidence>
<proteinExistence type="inferred from homology"/>
<dbReference type="InterPro" id="IPR011010">
    <property type="entry name" value="DNA_brk_join_enz"/>
</dbReference>
<keyword evidence="3" id="KW-0808">Transferase</keyword>
<comment type="similarity">
    <text evidence="1">Belongs to the 'phage' integrase family.</text>
</comment>
<dbReference type="PROSITE" id="PS51898">
    <property type="entry name" value="TYR_RECOMBINASE"/>
    <property type="match status" value="1"/>
</dbReference>
<dbReference type="InterPro" id="IPR002104">
    <property type="entry name" value="Integrase_catalytic"/>
</dbReference>
<evidence type="ECO:0000256" key="6">
    <source>
        <dbReference type="ARBA" id="ARBA00023172"/>
    </source>
</evidence>
<dbReference type="InterPro" id="IPR013762">
    <property type="entry name" value="Integrase-like_cat_sf"/>
</dbReference>
<dbReference type="GO" id="GO:0075713">
    <property type="term" value="P:establishment of integrated proviral latency"/>
    <property type="evidence" value="ECO:0007669"/>
    <property type="project" value="UniProtKB-KW"/>
</dbReference>
<feature type="domain" description="Tyr recombinase" evidence="9">
    <location>
        <begin position="108"/>
        <end position="285"/>
    </location>
</feature>
<evidence type="ECO:0000256" key="5">
    <source>
        <dbReference type="ARBA" id="ARBA00022908"/>
    </source>
</evidence>
<reference evidence="10" key="1">
    <citation type="submission" date="2020-05" db="EMBL/GenBank/DDBJ databases">
        <authorList>
            <person name="Chiriac C."/>
            <person name="Salcher M."/>
            <person name="Ghai R."/>
            <person name="Kavagutti S V."/>
        </authorList>
    </citation>
    <scope>NUCLEOTIDE SEQUENCE</scope>
</reference>
<dbReference type="GO" id="GO:0003677">
    <property type="term" value="F:DNA binding"/>
    <property type="evidence" value="ECO:0007669"/>
    <property type="project" value="InterPro"/>
</dbReference>
<dbReference type="GO" id="GO:0016787">
    <property type="term" value="F:hydrolase activity"/>
    <property type="evidence" value="ECO:0007669"/>
    <property type="project" value="UniProtKB-KW"/>
</dbReference>
<dbReference type="EMBL" id="LR797064">
    <property type="protein sequence ID" value="CAB4184381.1"/>
    <property type="molecule type" value="Genomic_DNA"/>
</dbReference>
<dbReference type="GO" id="GO:0015074">
    <property type="term" value="P:DNA integration"/>
    <property type="evidence" value="ECO:0007669"/>
    <property type="project" value="UniProtKB-KW"/>
</dbReference>
<dbReference type="InterPro" id="IPR050090">
    <property type="entry name" value="Tyrosine_recombinase_XerCD"/>
</dbReference>
<evidence type="ECO:0000256" key="1">
    <source>
        <dbReference type="ARBA" id="ARBA00008857"/>
    </source>
</evidence>
<keyword evidence="5" id="KW-0229">DNA integration</keyword>
<dbReference type="GO" id="GO:0044826">
    <property type="term" value="P:viral genome integration into host DNA"/>
    <property type="evidence" value="ECO:0007669"/>
    <property type="project" value="UniProtKB-KW"/>
</dbReference>
<dbReference type="Gene3D" id="1.10.443.10">
    <property type="entry name" value="Intergrase catalytic core"/>
    <property type="match status" value="1"/>
</dbReference>
<sequence>MTLRVLLADRYAPVKGLGARSVIIYSQTIDRYRDFLRREPAVTDLEEDSIASFLEWRGKTVHCRSRGLPSAGTIRKDRSQLLALATYAFRKRLIPEFPVVRTIRKASRLPRGFTSEEVGRLITAARRRKRTVAGLPAAWWWSTILHAAWQTGARIGEILQVEWQDVSPGGEIIFRAPNRKGQTRDIARALSPELSAEIEQHRRPDGQRVWPWDRLVTSLYPSMRILCDSAGVPQRRFHAIRKASASYVAAAGGDASAHLDHSSATITRDYYLDDRVVKKIGGLAFLPPLDLGEKPPANKPKNSFRNFPSPPLPIVDDSVR</sequence>
<evidence type="ECO:0000259" key="9">
    <source>
        <dbReference type="PROSITE" id="PS51898"/>
    </source>
</evidence>
<keyword evidence="7" id="KW-1160">Virus entry into host cell</keyword>
<dbReference type="GO" id="GO:0016740">
    <property type="term" value="F:transferase activity"/>
    <property type="evidence" value="ECO:0007669"/>
    <property type="project" value="UniProtKB-KW"/>
</dbReference>
<evidence type="ECO:0000256" key="8">
    <source>
        <dbReference type="SAM" id="MobiDB-lite"/>
    </source>
</evidence>
<keyword evidence="6" id="KW-0233">DNA recombination</keyword>
<evidence type="ECO:0000256" key="4">
    <source>
        <dbReference type="ARBA" id="ARBA00022801"/>
    </source>
</evidence>